<dbReference type="EMBL" id="QQXK01000011">
    <property type="protein sequence ID" value="RII42502.1"/>
    <property type="molecule type" value="Genomic_DNA"/>
</dbReference>
<dbReference type="RefSeq" id="WP_119424444.1">
    <property type="nucleotide sequence ID" value="NZ_QQXK01000011.1"/>
</dbReference>
<sequence length="130" mass="13229">MLVAGLILAALAAALHVYIFWMESVSWEGPAARKTFGIGSAEEARVTKPLAFNQGFYNLFLALMAAGGVIAVAAGARTVGLTLVLAGVGSMLAAALVLLLSSRQHRAAALKQGTLPLLAVVLTALGAALT</sequence>
<accession>A0A399JEH6</accession>
<name>A0A399JEH6_9MICC</name>
<keyword evidence="1" id="KW-0472">Membrane</keyword>
<dbReference type="PANTHER" id="PTHR38446">
    <property type="entry name" value="BLL0914 PROTEIN"/>
    <property type="match status" value="1"/>
</dbReference>
<evidence type="ECO:0000256" key="1">
    <source>
        <dbReference type="SAM" id="Phobius"/>
    </source>
</evidence>
<dbReference type="AlphaFoldDB" id="A0A399JEH6"/>
<dbReference type="PANTHER" id="PTHR38446:SF1">
    <property type="entry name" value="BLL0914 PROTEIN"/>
    <property type="match status" value="1"/>
</dbReference>
<reference evidence="2 3" key="1">
    <citation type="submission" date="2018-07" db="EMBL/GenBank/DDBJ databases">
        <title>Arthrobacter sp. nov., isolated from raw cow's milk with high bacterial count.</title>
        <authorList>
            <person name="Hahne J."/>
            <person name="Isele D."/>
            <person name="Lipski A."/>
        </authorList>
    </citation>
    <scope>NUCLEOTIDE SEQUENCE [LARGE SCALE GENOMIC DNA]</scope>
    <source>
        <strain evidence="2 3">JZ R-35</strain>
    </source>
</reference>
<keyword evidence="1" id="KW-1133">Transmembrane helix</keyword>
<dbReference type="Proteomes" id="UP000265419">
    <property type="component" value="Unassembled WGS sequence"/>
</dbReference>
<gene>
    <name evidence="2" type="ORF">DWB68_07065</name>
</gene>
<protein>
    <submittedName>
        <fullName evidence="2">DUF1304 domain-containing protein</fullName>
    </submittedName>
</protein>
<dbReference type="InterPro" id="IPR009732">
    <property type="entry name" value="DUF1304"/>
</dbReference>
<dbReference type="Pfam" id="PF06993">
    <property type="entry name" value="DUF1304"/>
    <property type="match status" value="1"/>
</dbReference>
<keyword evidence="3" id="KW-1185">Reference proteome</keyword>
<feature type="transmembrane region" description="Helical" evidence="1">
    <location>
        <begin position="55"/>
        <end position="74"/>
    </location>
</feature>
<keyword evidence="1" id="KW-0812">Transmembrane</keyword>
<evidence type="ECO:0000313" key="3">
    <source>
        <dbReference type="Proteomes" id="UP000265419"/>
    </source>
</evidence>
<comment type="caution">
    <text evidence="2">The sequence shown here is derived from an EMBL/GenBank/DDBJ whole genome shotgun (WGS) entry which is preliminary data.</text>
</comment>
<proteinExistence type="predicted"/>
<organism evidence="2 3">
    <name type="scientific">Galactobacter valiniphilus</name>
    <dbReference type="NCBI Taxonomy" id="2676122"/>
    <lineage>
        <taxon>Bacteria</taxon>
        <taxon>Bacillati</taxon>
        <taxon>Actinomycetota</taxon>
        <taxon>Actinomycetes</taxon>
        <taxon>Micrococcales</taxon>
        <taxon>Micrococcaceae</taxon>
        <taxon>Galactobacter</taxon>
    </lineage>
</organism>
<feature type="transmembrane region" description="Helical" evidence="1">
    <location>
        <begin position="81"/>
        <end position="101"/>
    </location>
</feature>
<evidence type="ECO:0000313" key="2">
    <source>
        <dbReference type="EMBL" id="RII42502.1"/>
    </source>
</evidence>
<feature type="transmembrane region" description="Helical" evidence="1">
    <location>
        <begin position="113"/>
        <end position="129"/>
    </location>
</feature>